<feature type="compositionally biased region" description="Acidic residues" evidence="11">
    <location>
        <begin position="204"/>
        <end position="215"/>
    </location>
</feature>
<evidence type="ECO:0000259" key="13">
    <source>
        <dbReference type="PROSITE" id="PS51194"/>
    </source>
</evidence>
<evidence type="ECO:0000313" key="14">
    <source>
        <dbReference type="EMBL" id="PSK55919.1"/>
    </source>
</evidence>
<feature type="region of interest" description="Disordered" evidence="11">
    <location>
        <begin position="1094"/>
        <end position="1135"/>
    </location>
</feature>
<keyword evidence="15" id="KW-1185">Reference proteome</keyword>
<feature type="compositionally biased region" description="Acidic residues" evidence="11">
    <location>
        <begin position="384"/>
        <end position="399"/>
    </location>
</feature>
<dbReference type="PANTHER" id="PTHR45629">
    <property type="entry name" value="SNF2/RAD54 FAMILY MEMBER"/>
    <property type="match status" value="1"/>
</dbReference>
<dbReference type="PROSITE" id="PS51194">
    <property type="entry name" value="HELICASE_CTER"/>
    <property type="match status" value="1"/>
</dbReference>
<dbReference type="GO" id="GO:0006283">
    <property type="term" value="P:transcription-coupled nucleotide-excision repair"/>
    <property type="evidence" value="ECO:0007669"/>
    <property type="project" value="TreeGrafter"/>
</dbReference>
<feature type="region of interest" description="Disordered" evidence="11">
    <location>
        <begin position="964"/>
        <end position="1024"/>
    </location>
</feature>
<evidence type="ECO:0000256" key="2">
    <source>
        <dbReference type="ARBA" id="ARBA00007025"/>
    </source>
</evidence>
<dbReference type="SUPFAM" id="SSF52540">
    <property type="entry name" value="P-loop containing nucleoside triphosphate hydrolases"/>
    <property type="match status" value="2"/>
</dbReference>
<dbReference type="PANTHER" id="PTHR45629:SF7">
    <property type="entry name" value="DNA EXCISION REPAIR PROTEIN ERCC-6-RELATED"/>
    <property type="match status" value="1"/>
</dbReference>
<dbReference type="Gene3D" id="3.40.50.300">
    <property type="entry name" value="P-loop containing nucleotide triphosphate hydrolases"/>
    <property type="match status" value="1"/>
</dbReference>
<keyword evidence="4" id="KW-0227">DNA damage</keyword>
<keyword evidence="10" id="KW-0539">Nucleus</keyword>
<dbReference type="CDD" id="cd18000">
    <property type="entry name" value="DEXHc_ERCC6"/>
    <property type="match status" value="1"/>
</dbReference>
<feature type="region of interest" description="Disordered" evidence="11">
    <location>
        <begin position="142"/>
        <end position="340"/>
    </location>
</feature>
<dbReference type="GO" id="GO:0005524">
    <property type="term" value="F:ATP binding"/>
    <property type="evidence" value="ECO:0007669"/>
    <property type="project" value="InterPro"/>
</dbReference>
<keyword evidence="3" id="KW-0547">Nucleotide-binding</keyword>
<dbReference type="Gene3D" id="3.40.50.10810">
    <property type="entry name" value="Tandem AAA-ATPase domain"/>
    <property type="match status" value="1"/>
</dbReference>
<dbReference type="InterPro" id="IPR000330">
    <property type="entry name" value="SNF2_N"/>
</dbReference>
<comment type="caution">
    <text evidence="14">The sequence shown here is derived from an EMBL/GenBank/DDBJ whole genome shotgun (WGS) entry which is preliminary data.</text>
</comment>
<feature type="compositionally biased region" description="Low complexity" evidence="11">
    <location>
        <begin position="964"/>
        <end position="978"/>
    </location>
</feature>
<dbReference type="InterPro" id="IPR001650">
    <property type="entry name" value="Helicase_C-like"/>
</dbReference>
<dbReference type="PROSITE" id="PS51192">
    <property type="entry name" value="HELICASE_ATP_BIND_1"/>
    <property type="match status" value="1"/>
</dbReference>
<feature type="region of interest" description="Disordered" evidence="11">
    <location>
        <begin position="1163"/>
        <end position="1182"/>
    </location>
</feature>
<dbReference type="Pfam" id="PF00176">
    <property type="entry name" value="SNF2-rel_dom"/>
    <property type="match status" value="1"/>
</dbReference>
<dbReference type="FunFam" id="3.40.50.10810:FF:000039">
    <property type="entry name" value="DNA repair protein Rhp26/Rad26"/>
    <property type="match status" value="1"/>
</dbReference>
<keyword evidence="6" id="KW-0347">Helicase</keyword>
<feature type="compositionally biased region" description="Basic and acidic residues" evidence="11">
    <location>
        <begin position="142"/>
        <end position="152"/>
    </location>
</feature>
<evidence type="ECO:0000313" key="15">
    <source>
        <dbReference type="Proteomes" id="UP000243723"/>
    </source>
</evidence>
<dbReference type="CDD" id="cd18793">
    <property type="entry name" value="SF2_C_SNF"/>
    <property type="match status" value="1"/>
</dbReference>
<dbReference type="Pfam" id="PF25875">
    <property type="entry name" value="WHD_Rad26_CSB"/>
    <property type="match status" value="1"/>
</dbReference>
<evidence type="ECO:0000256" key="3">
    <source>
        <dbReference type="ARBA" id="ARBA00022741"/>
    </source>
</evidence>
<evidence type="ECO:0000256" key="5">
    <source>
        <dbReference type="ARBA" id="ARBA00022801"/>
    </source>
</evidence>
<dbReference type="CDD" id="cd22254">
    <property type="entry name" value="CSB_WHD"/>
    <property type="match status" value="1"/>
</dbReference>
<dbReference type="InterPro" id="IPR014001">
    <property type="entry name" value="Helicase_ATP-bd"/>
</dbReference>
<feature type="compositionally biased region" description="Polar residues" evidence="11">
    <location>
        <begin position="1163"/>
        <end position="1175"/>
    </location>
</feature>
<name>A0A2P8A621_9PEZI</name>
<dbReference type="SMART" id="SM00487">
    <property type="entry name" value="DEXDc"/>
    <property type="match status" value="1"/>
</dbReference>
<keyword evidence="9" id="KW-0234">DNA repair</keyword>
<dbReference type="GO" id="GO:0005634">
    <property type="term" value="C:nucleus"/>
    <property type="evidence" value="ECO:0007669"/>
    <property type="project" value="TreeGrafter"/>
</dbReference>
<dbReference type="GO" id="GO:0016787">
    <property type="term" value="F:hydrolase activity"/>
    <property type="evidence" value="ECO:0007669"/>
    <property type="project" value="UniProtKB-KW"/>
</dbReference>
<proteinExistence type="inferred from homology"/>
<feature type="compositionally biased region" description="Basic and acidic residues" evidence="11">
    <location>
        <begin position="400"/>
        <end position="410"/>
    </location>
</feature>
<feature type="compositionally biased region" description="Basic and acidic residues" evidence="11">
    <location>
        <begin position="79"/>
        <end position="91"/>
    </location>
</feature>
<evidence type="ECO:0000259" key="12">
    <source>
        <dbReference type="PROSITE" id="PS51192"/>
    </source>
</evidence>
<evidence type="ECO:0000256" key="11">
    <source>
        <dbReference type="SAM" id="MobiDB-lite"/>
    </source>
</evidence>
<dbReference type="EMBL" id="NHZQ01000066">
    <property type="protein sequence ID" value="PSK55919.1"/>
    <property type="molecule type" value="Genomic_DNA"/>
</dbReference>
<dbReference type="InterPro" id="IPR049730">
    <property type="entry name" value="SNF2/RAD54-like_C"/>
</dbReference>
<dbReference type="Pfam" id="PF00271">
    <property type="entry name" value="Helicase_C"/>
    <property type="match status" value="1"/>
</dbReference>
<feature type="domain" description="Helicase C-terminal" evidence="13">
    <location>
        <begin position="771"/>
        <end position="932"/>
    </location>
</feature>
<feature type="domain" description="Helicase ATP-binding" evidence="12">
    <location>
        <begin position="438"/>
        <end position="633"/>
    </location>
</feature>
<comment type="similarity">
    <text evidence="2">Belongs to the SNF2/RAD54 helicase family.</text>
</comment>
<organism evidence="14 15">
    <name type="scientific">Elsinoe australis</name>
    <dbReference type="NCBI Taxonomy" id="40998"/>
    <lineage>
        <taxon>Eukaryota</taxon>
        <taxon>Fungi</taxon>
        <taxon>Dikarya</taxon>
        <taxon>Ascomycota</taxon>
        <taxon>Pezizomycotina</taxon>
        <taxon>Dothideomycetes</taxon>
        <taxon>Dothideomycetidae</taxon>
        <taxon>Myriangiales</taxon>
        <taxon>Elsinoaceae</taxon>
        <taxon>Elsinoe</taxon>
    </lineage>
</organism>
<evidence type="ECO:0000256" key="6">
    <source>
        <dbReference type="ARBA" id="ARBA00022806"/>
    </source>
</evidence>
<feature type="compositionally biased region" description="Gly residues" evidence="11">
    <location>
        <begin position="1109"/>
        <end position="1131"/>
    </location>
</feature>
<evidence type="ECO:0000256" key="9">
    <source>
        <dbReference type="ARBA" id="ARBA00023204"/>
    </source>
</evidence>
<evidence type="ECO:0000256" key="10">
    <source>
        <dbReference type="ARBA" id="ARBA00023242"/>
    </source>
</evidence>
<evidence type="ECO:0000256" key="1">
    <source>
        <dbReference type="ARBA" id="ARBA00004123"/>
    </source>
</evidence>
<keyword evidence="5" id="KW-0378">Hydrolase</keyword>
<dbReference type="InterPro" id="IPR050496">
    <property type="entry name" value="SNF2_RAD54_helicase_repair"/>
</dbReference>
<dbReference type="GO" id="GO:0008094">
    <property type="term" value="F:ATP-dependent activity, acting on DNA"/>
    <property type="evidence" value="ECO:0007669"/>
    <property type="project" value="TreeGrafter"/>
</dbReference>
<evidence type="ECO:0000256" key="7">
    <source>
        <dbReference type="ARBA" id="ARBA00022840"/>
    </source>
</evidence>
<feature type="region of interest" description="Disordered" evidence="11">
    <location>
        <begin position="55"/>
        <end position="91"/>
    </location>
</feature>
<dbReference type="InterPro" id="IPR038718">
    <property type="entry name" value="SNF2-like_sf"/>
</dbReference>
<dbReference type="OrthoDB" id="413460at2759"/>
<feature type="region of interest" description="Disordered" evidence="11">
    <location>
        <begin position="375"/>
        <end position="413"/>
    </location>
</feature>
<sequence length="1285" mass="143075">MGEETDRPEGGVAELSLKQRDIMNAGDALVQDGIEAGPNYSDDADEATRLAALGAGTRDQDDLERDIGRQADALLTEQADERDNKRLEKTRTDKARLLGQVRRLEGKLNAFGSKPVKDRYRAEIANYEAQIKTLDKDTEQILKRIESRHQGEEGYEAPTSGDGNQKQPGESQREFLIRTGKITPFSKMGKQMIRQSSDLADVMFDAEQEDDDEEKDNAQAAEKVEAQRSHRNLIKPGFEDVNEEDQKAIDNALAEFADERPTKRRRMQTRHEAQQKPLSKPKREEDFSDDSEDAYMPKSEGGESEEASDAPVEEEDDAAIDMKLSTPGIKKRRRGKQLLKADTDREDLAGIDDGNEHVYQSRLESWSRRRRAARKRAKEITDKEESDEVDAEADGEDEEWHLPHPTRSDTEFEGGFKIPGDIYPSLFDYQKTGVQWLWELFSQQVGGIVGDEMGLGKTIQIVSFIAGLHYSKKLTKPVIVVCPATVMKQWVNEFHQWWPALRVSILHTSGSGMLDLKRENSLEDDLEMRDFSGSRSSGSKGSKAAKRIVNRVQRDGHILVTTYSGLQTYADLLIPIDWEYAVLDEGHKIRNPNTAITIYCKELRTHNRIILSGTPMQNNLTELWSLFDFVFPMRLGTLVNFRQQFEFPIKQGGYANASNLQVETAMKCAETLKDTISPYLLQRFKIDVASDLPKKSERVLFCKLTKLQRDAYEFFLESEEMKSIMSGKRQALYGVDILRKICNHPDLTEHKTLSIKEDYNYGNPGKSGKMQVVKALLEIWKKNGHKTLLFAQHRIMLDILQSFVANMPGFRYCRMDGNTPIKDRQDLVDEFNRDPDLHVFLLTTKVGGLGVNLTGADRVIIYDPDWNPSTDVQARERAWRLGQKREVEIYRLMTAGTIEEKIYHRQIFKQFLTNKILKDPKQRQTFQMRDLHDLFTLGDANEGETETGTLFRGTEVQFNKLTPAASTASNAPADSASLPTPPTDPSDTSAIVGISHSTDFRDPTEEDTPTADPATGEVPSRKDDRIMSTLFARSGVTSALSHDEIINGPSARPLHADEQIIAREAKRVAAAAARELQKAGEQARSVAPGTVTWTGVYGSGGRPESPAQRGGGIGRGRGGFGSASRGGGGPSSAGVLANLASRQGLTAPAGTSSGLTGARFQRTATPASGSASEAEQQPHHQPKGREFIALIRDYLMAHGGKVYTKMLIDHFNRYCGTPQRTAEFKEMLKRIAYLEKGEGGQGGRGGRLGARGVVGRGTAEGRGKWVLKEEYRPKTGGGSGGVVTL</sequence>
<protein>
    <submittedName>
        <fullName evidence="14">DNA repair protein rhp26</fullName>
    </submittedName>
</protein>
<accession>A0A2P8A621</accession>
<dbReference type="InterPro" id="IPR027417">
    <property type="entry name" value="P-loop_NTPase"/>
</dbReference>
<feature type="compositionally biased region" description="Acidic residues" evidence="11">
    <location>
        <begin position="302"/>
        <end position="319"/>
    </location>
</feature>
<dbReference type="SMART" id="SM00490">
    <property type="entry name" value="HELICc"/>
    <property type="match status" value="1"/>
</dbReference>
<comment type="subcellular location">
    <subcellularLocation>
        <location evidence="1">Nucleus</location>
    </subcellularLocation>
</comment>
<keyword evidence="8" id="KW-0238">DNA-binding</keyword>
<evidence type="ECO:0000256" key="8">
    <source>
        <dbReference type="ARBA" id="ARBA00023125"/>
    </source>
</evidence>
<gene>
    <name evidence="14" type="ORF">B9Z65_4797</name>
</gene>
<keyword evidence="7" id="KW-0067">ATP-binding</keyword>
<reference evidence="14 15" key="1">
    <citation type="submission" date="2017-05" db="EMBL/GenBank/DDBJ databases">
        <title>Draft genome sequence of Elsinoe australis.</title>
        <authorList>
            <person name="Cheng Q."/>
        </authorList>
    </citation>
    <scope>NUCLEOTIDE SEQUENCE [LARGE SCALE GENOMIC DNA]</scope>
    <source>
        <strain evidence="14 15">NL1</strain>
    </source>
</reference>
<dbReference type="InterPro" id="IPR058951">
    <property type="entry name" value="WHD_Rad26_CSB-like"/>
</dbReference>
<dbReference type="STRING" id="40998.A0A2P8A621"/>
<dbReference type="Proteomes" id="UP000243723">
    <property type="component" value="Unassembled WGS sequence"/>
</dbReference>
<feature type="compositionally biased region" description="Polar residues" evidence="11">
    <location>
        <begin position="161"/>
        <end position="170"/>
    </location>
</feature>
<evidence type="ECO:0000256" key="4">
    <source>
        <dbReference type="ARBA" id="ARBA00022763"/>
    </source>
</evidence>